<dbReference type="AlphaFoldDB" id="A0A6J4UIY9"/>
<gene>
    <name evidence="2" type="ORF">AVDCRST_MAG19-769</name>
</gene>
<dbReference type="EMBL" id="CADCWL010000036">
    <property type="protein sequence ID" value="CAA9551814.1"/>
    <property type="molecule type" value="Genomic_DNA"/>
</dbReference>
<evidence type="ECO:0000313" key="2">
    <source>
        <dbReference type="EMBL" id="CAA9551814.1"/>
    </source>
</evidence>
<sequence>AVLRPPGAAGVGRRLRAPGGGDPADGGAAALVRGPARDERADHASPAGDPVRGGVGGARRRPVDAARRSGHRRPGDRL</sequence>
<protein>
    <submittedName>
        <fullName evidence="2">Uncharacterized protein</fullName>
    </submittedName>
</protein>
<name>A0A6J4UIY9_9BACT</name>
<proteinExistence type="predicted"/>
<feature type="compositionally biased region" description="Basic and acidic residues" evidence="1">
    <location>
        <begin position="61"/>
        <end position="78"/>
    </location>
</feature>
<organism evidence="2">
    <name type="scientific">uncultured Thermomicrobiales bacterium</name>
    <dbReference type="NCBI Taxonomy" id="1645740"/>
    <lineage>
        <taxon>Bacteria</taxon>
        <taxon>Pseudomonadati</taxon>
        <taxon>Thermomicrobiota</taxon>
        <taxon>Thermomicrobia</taxon>
        <taxon>Thermomicrobiales</taxon>
        <taxon>environmental samples</taxon>
    </lineage>
</organism>
<feature type="non-terminal residue" evidence="2">
    <location>
        <position position="1"/>
    </location>
</feature>
<reference evidence="2" key="1">
    <citation type="submission" date="2020-02" db="EMBL/GenBank/DDBJ databases">
        <authorList>
            <person name="Meier V. D."/>
        </authorList>
    </citation>
    <scope>NUCLEOTIDE SEQUENCE</scope>
    <source>
        <strain evidence="2">AVDCRST_MAG19</strain>
    </source>
</reference>
<accession>A0A6J4UIY9</accession>
<evidence type="ECO:0000256" key="1">
    <source>
        <dbReference type="SAM" id="MobiDB-lite"/>
    </source>
</evidence>
<feature type="region of interest" description="Disordered" evidence="1">
    <location>
        <begin position="1"/>
        <end position="78"/>
    </location>
</feature>
<feature type="non-terminal residue" evidence="2">
    <location>
        <position position="78"/>
    </location>
</feature>